<protein>
    <submittedName>
        <fullName evidence="1">Uncharacterized protein</fullName>
    </submittedName>
</protein>
<accession>A0A9W9ZZ48</accession>
<dbReference type="AlphaFoldDB" id="A0A9W9ZZ48"/>
<dbReference type="OrthoDB" id="416834at2759"/>
<comment type="caution">
    <text evidence="1">The sequence shown here is derived from an EMBL/GenBank/DDBJ whole genome shotgun (WGS) entry which is preliminary data.</text>
</comment>
<reference evidence="1" key="1">
    <citation type="submission" date="2023-01" db="EMBL/GenBank/DDBJ databases">
        <title>Genome assembly of the deep-sea coral Lophelia pertusa.</title>
        <authorList>
            <person name="Herrera S."/>
            <person name="Cordes E."/>
        </authorList>
    </citation>
    <scope>NUCLEOTIDE SEQUENCE</scope>
    <source>
        <strain evidence="1">USNM1676648</strain>
        <tissue evidence="1">Polyp</tissue>
    </source>
</reference>
<evidence type="ECO:0000313" key="1">
    <source>
        <dbReference type="EMBL" id="KAJ7390516.1"/>
    </source>
</evidence>
<organism evidence="1 2">
    <name type="scientific">Desmophyllum pertusum</name>
    <dbReference type="NCBI Taxonomy" id="174260"/>
    <lineage>
        <taxon>Eukaryota</taxon>
        <taxon>Metazoa</taxon>
        <taxon>Cnidaria</taxon>
        <taxon>Anthozoa</taxon>
        <taxon>Hexacorallia</taxon>
        <taxon>Scleractinia</taxon>
        <taxon>Caryophylliina</taxon>
        <taxon>Caryophylliidae</taxon>
        <taxon>Desmophyllum</taxon>
    </lineage>
</organism>
<dbReference type="EMBL" id="MU825415">
    <property type="protein sequence ID" value="KAJ7390516.1"/>
    <property type="molecule type" value="Genomic_DNA"/>
</dbReference>
<dbReference type="Proteomes" id="UP001163046">
    <property type="component" value="Unassembled WGS sequence"/>
</dbReference>
<sequence>MSVLFLMPCHSTPFYSSVHRNISMRILECPPSDKPGYIDEADQFYMHPSSWLSEQFGNSSGPKEQVHLPSHIVLYNVLLPDISKFLGHFLYRECATYFHTRIFQRAGLDQKYWFIVVRKKCKTHNDI</sequence>
<proteinExistence type="predicted"/>
<evidence type="ECO:0000313" key="2">
    <source>
        <dbReference type="Proteomes" id="UP001163046"/>
    </source>
</evidence>
<name>A0A9W9ZZ48_9CNID</name>
<keyword evidence="2" id="KW-1185">Reference proteome</keyword>
<gene>
    <name evidence="1" type="ORF">OS493_024548</name>
</gene>